<name>A0AAX6GKC8_IRIPA</name>
<evidence type="ECO:0000313" key="1">
    <source>
        <dbReference type="EMBL" id="KAJ6828671.1"/>
    </source>
</evidence>
<evidence type="ECO:0000313" key="2">
    <source>
        <dbReference type="Proteomes" id="UP001140949"/>
    </source>
</evidence>
<gene>
    <name evidence="1" type="ORF">M6B38_361775</name>
</gene>
<reference evidence="1" key="1">
    <citation type="journal article" date="2023" name="GigaByte">
        <title>Genome assembly of the bearded iris, Iris pallida Lam.</title>
        <authorList>
            <person name="Bruccoleri R.E."/>
            <person name="Oakeley E.J."/>
            <person name="Faust A.M.E."/>
            <person name="Altorfer M."/>
            <person name="Dessus-Babus S."/>
            <person name="Burckhardt D."/>
            <person name="Oertli M."/>
            <person name="Naumann U."/>
            <person name="Petersen F."/>
            <person name="Wong J."/>
        </authorList>
    </citation>
    <scope>NUCLEOTIDE SEQUENCE</scope>
    <source>
        <strain evidence="1">GSM-AAB239-AS_SAM_17_03QT</strain>
    </source>
</reference>
<accession>A0AAX6GKC8</accession>
<protein>
    <submittedName>
        <fullName evidence="1">Flavonol synthase/flavanone 3-hydroxylase</fullName>
    </submittedName>
</protein>
<keyword evidence="2" id="KW-1185">Reference proteome</keyword>
<dbReference type="AlphaFoldDB" id="A0AAX6GKC8"/>
<organism evidence="1 2">
    <name type="scientific">Iris pallida</name>
    <name type="common">Sweet iris</name>
    <dbReference type="NCBI Taxonomy" id="29817"/>
    <lineage>
        <taxon>Eukaryota</taxon>
        <taxon>Viridiplantae</taxon>
        <taxon>Streptophyta</taxon>
        <taxon>Embryophyta</taxon>
        <taxon>Tracheophyta</taxon>
        <taxon>Spermatophyta</taxon>
        <taxon>Magnoliopsida</taxon>
        <taxon>Liliopsida</taxon>
        <taxon>Asparagales</taxon>
        <taxon>Iridaceae</taxon>
        <taxon>Iridoideae</taxon>
        <taxon>Irideae</taxon>
        <taxon>Iris</taxon>
    </lineage>
</organism>
<dbReference type="Proteomes" id="UP001140949">
    <property type="component" value="Unassembled WGS sequence"/>
</dbReference>
<dbReference type="EMBL" id="JANAVB010019065">
    <property type="protein sequence ID" value="KAJ6828671.1"/>
    <property type="molecule type" value="Genomic_DNA"/>
</dbReference>
<comment type="caution">
    <text evidence="1">The sequence shown here is derived from an EMBL/GenBank/DDBJ whole genome shotgun (WGS) entry which is preliminary data.</text>
</comment>
<sequence length="131" mass="14864">MFLIHQVFSRGDFLLYGEIVDTSNRNPLHFWVQNCSVDHSLVPAIAQDFKMITDVHMKGIWEMMCCFPTAFLVPDLEAITGLQDDGYKAMVRMRIQPHRNNGFRALWVEVGGCDLQSLFELVPQASSTGVT</sequence>
<reference evidence="1" key="2">
    <citation type="submission" date="2023-04" db="EMBL/GenBank/DDBJ databases">
        <authorList>
            <person name="Bruccoleri R.E."/>
            <person name="Oakeley E.J."/>
            <person name="Faust A.-M."/>
            <person name="Dessus-Babus S."/>
            <person name="Altorfer M."/>
            <person name="Burckhardt D."/>
            <person name="Oertli M."/>
            <person name="Naumann U."/>
            <person name="Petersen F."/>
            <person name="Wong J."/>
        </authorList>
    </citation>
    <scope>NUCLEOTIDE SEQUENCE</scope>
    <source>
        <strain evidence="1">GSM-AAB239-AS_SAM_17_03QT</strain>
        <tissue evidence="1">Leaf</tissue>
    </source>
</reference>
<proteinExistence type="predicted"/>